<gene>
    <name evidence="1" type="ORF">O181_077963</name>
</gene>
<reference evidence="1" key="1">
    <citation type="submission" date="2021-03" db="EMBL/GenBank/DDBJ databases">
        <title>Draft genome sequence of rust myrtle Austropuccinia psidii MF-1, a brazilian biotype.</title>
        <authorList>
            <person name="Quecine M.C."/>
            <person name="Pachon D.M.R."/>
            <person name="Bonatelli M.L."/>
            <person name="Correr F.H."/>
            <person name="Franceschini L.M."/>
            <person name="Leite T.F."/>
            <person name="Margarido G.R.A."/>
            <person name="Almeida C.A."/>
            <person name="Ferrarezi J.A."/>
            <person name="Labate C.A."/>
        </authorList>
    </citation>
    <scope>NUCLEOTIDE SEQUENCE</scope>
    <source>
        <strain evidence="1">MF-1</strain>
    </source>
</reference>
<evidence type="ECO:0000313" key="2">
    <source>
        <dbReference type="Proteomes" id="UP000765509"/>
    </source>
</evidence>
<comment type="caution">
    <text evidence="1">The sequence shown here is derived from an EMBL/GenBank/DDBJ whole genome shotgun (WGS) entry which is preliminary data.</text>
</comment>
<organism evidence="1 2">
    <name type="scientific">Austropuccinia psidii MF-1</name>
    <dbReference type="NCBI Taxonomy" id="1389203"/>
    <lineage>
        <taxon>Eukaryota</taxon>
        <taxon>Fungi</taxon>
        <taxon>Dikarya</taxon>
        <taxon>Basidiomycota</taxon>
        <taxon>Pucciniomycotina</taxon>
        <taxon>Pucciniomycetes</taxon>
        <taxon>Pucciniales</taxon>
        <taxon>Sphaerophragmiaceae</taxon>
        <taxon>Austropuccinia</taxon>
    </lineage>
</organism>
<accession>A0A9Q3FDT4</accession>
<dbReference type="Proteomes" id="UP000765509">
    <property type="component" value="Unassembled WGS sequence"/>
</dbReference>
<keyword evidence="2" id="KW-1185">Reference proteome</keyword>
<dbReference type="AlphaFoldDB" id="A0A9Q3FDT4"/>
<name>A0A9Q3FDT4_9BASI</name>
<protein>
    <submittedName>
        <fullName evidence="1">Uncharacterized protein</fullName>
    </submittedName>
</protein>
<dbReference type="EMBL" id="AVOT02042806">
    <property type="protein sequence ID" value="MBW0538248.1"/>
    <property type="molecule type" value="Genomic_DNA"/>
</dbReference>
<sequence length="126" mass="13785">MPRSERERERVGLQTDLVRKSSSMSAVVDITVCCVDAALVIFMDRDRLRCVEDMTFGTPLSKPQKLRGQVAKRLVLCFSGGQGDRRLFSCLPSGNAAIKDHQVTSGGLASRLTVTPVRITVCNQSS</sequence>
<proteinExistence type="predicted"/>
<evidence type="ECO:0000313" key="1">
    <source>
        <dbReference type="EMBL" id="MBW0538248.1"/>
    </source>
</evidence>